<dbReference type="EMBL" id="PVWG01000004">
    <property type="protein sequence ID" value="PSB20860.1"/>
    <property type="molecule type" value="Genomic_DNA"/>
</dbReference>
<accession>A0A2T1DK41</accession>
<evidence type="ECO:0000313" key="2">
    <source>
        <dbReference type="Proteomes" id="UP000238634"/>
    </source>
</evidence>
<dbReference type="Proteomes" id="UP000238634">
    <property type="component" value="Unassembled WGS sequence"/>
</dbReference>
<gene>
    <name evidence="1" type="ORF">C7B65_05475</name>
</gene>
<comment type="caution">
    <text evidence="1">The sequence shown here is derived from an EMBL/GenBank/DDBJ whole genome shotgun (WGS) entry which is preliminary data.</text>
</comment>
<reference evidence="1 2" key="2">
    <citation type="submission" date="2018-03" db="EMBL/GenBank/DDBJ databases">
        <title>The ancient ancestry and fast evolution of plastids.</title>
        <authorList>
            <person name="Moore K.R."/>
            <person name="Magnabosco C."/>
            <person name="Momper L."/>
            <person name="Gold D.A."/>
            <person name="Bosak T."/>
            <person name="Fournier G.P."/>
        </authorList>
    </citation>
    <scope>NUCLEOTIDE SEQUENCE [LARGE SCALE GENOMIC DNA]</scope>
    <source>
        <strain evidence="1 2">ULC007</strain>
    </source>
</reference>
<dbReference type="RefSeq" id="WP_073070580.1">
    <property type="nucleotide sequence ID" value="NZ_MPPI01000008.1"/>
</dbReference>
<keyword evidence="2" id="KW-1185">Reference proteome</keyword>
<sequence>MSSKNALYSLYRDLPKLGNRADLDEQFSERIYAVIRERRICLSANKIRALSSARLLYYGREVLMFDEATIALVNERSLISDSAQTSG</sequence>
<dbReference type="AlphaFoldDB" id="A0A2T1DK41"/>
<proteinExistence type="predicted"/>
<organism evidence="1 2">
    <name type="scientific">Phormidesmis priestleyi ULC007</name>
    <dbReference type="NCBI Taxonomy" id="1920490"/>
    <lineage>
        <taxon>Bacteria</taxon>
        <taxon>Bacillati</taxon>
        <taxon>Cyanobacteriota</taxon>
        <taxon>Cyanophyceae</taxon>
        <taxon>Leptolyngbyales</taxon>
        <taxon>Leptolyngbyaceae</taxon>
        <taxon>Phormidesmis</taxon>
    </lineage>
</organism>
<evidence type="ECO:0000313" key="1">
    <source>
        <dbReference type="EMBL" id="PSB20860.1"/>
    </source>
</evidence>
<name>A0A2T1DK41_9CYAN</name>
<reference evidence="1 2" key="1">
    <citation type="submission" date="2018-02" db="EMBL/GenBank/DDBJ databases">
        <authorList>
            <person name="Cohen D.B."/>
            <person name="Kent A.D."/>
        </authorList>
    </citation>
    <scope>NUCLEOTIDE SEQUENCE [LARGE SCALE GENOMIC DNA]</scope>
    <source>
        <strain evidence="1 2">ULC007</strain>
    </source>
</reference>
<protein>
    <submittedName>
        <fullName evidence="1">Uncharacterized protein</fullName>
    </submittedName>
</protein>
<dbReference type="STRING" id="1920490.GCA_001895925_03474"/>